<sequence>MPILGYKPHKVFELELAGKRSGNDITPPDEVCKRQRMKWRIMRQTGSYASSVCHHATRRYPE</sequence>
<dbReference type="EMBL" id="KL367477">
    <property type="protein sequence ID" value="KFD72579.1"/>
    <property type="molecule type" value="Genomic_DNA"/>
</dbReference>
<proteinExistence type="predicted"/>
<evidence type="ECO:0000313" key="2">
    <source>
        <dbReference type="EMBL" id="KFD72579.1"/>
    </source>
</evidence>
<protein>
    <submittedName>
        <fullName evidence="2">Uncharacterized protein</fullName>
    </submittedName>
</protein>
<dbReference type="Proteomes" id="UP000030758">
    <property type="component" value="Unassembled WGS sequence"/>
</dbReference>
<keyword evidence="3" id="KW-1185">Reference proteome</keyword>
<dbReference type="AlphaFoldDB" id="A0A085NSY3"/>
<reference evidence="2 3" key="1">
    <citation type="journal article" date="2014" name="Nat. Genet.">
        <title>Genome and transcriptome of the porcine whipworm Trichuris suis.</title>
        <authorList>
            <person name="Jex A.R."/>
            <person name="Nejsum P."/>
            <person name="Schwarz E.M."/>
            <person name="Hu L."/>
            <person name="Young N.D."/>
            <person name="Hall R.S."/>
            <person name="Korhonen P.K."/>
            <person name="Liao S."/>
            <person name="Thamsborg S."/>
            <person name="Xia J."/>
            <person name="Xu P."/>
            <person name="Wang S."/>
            <person name="Scheerlinck J.P."/>
            <person name="Hofmann A."/>
            <person name="Sternberg P.W."/>
            <person name="Wang J."/>
            <person name="Gasser R.B."/>
        </authorList>
    </citation>
    <scope>NUCLEOTIDE SEQUENCE [LARGE SCALE GENOMIC DNA]</scope>
    <source>
        <strain evidence="2">DCEP-RM93F</strain>
        <strain evidence="1">DCEP-RM93M</strain>
    </source>
</reference>
<dbReference type="Proteomes" id="UP000030764">
    <property type="component" value="Unassembled WGS sequence"/>
</dbReference>
<evidence type="ECO:0000313" key="1">
    <source>
        <dbReference type="EMBL" id="KFD55062.1"/>
    </source>
</evidence>
<dbReference type="EMBL" id="KL363202">
    <property type="protein sequence ID" value="KFD55062.1"/>
    <property type="molecule type" value="Genomic_DNA"/>
</dbReference>
<accession>A0A085NSY3</accession>
<evidence type="ECO:0000313" key="3">
    <source>
        <dbReference type="Proteomes" id="UP000030764"/>
    </source>
</evidence>
<name>A0A085NSY3_9BILA</name>
<gene>
    <name evidence="1" type="ORF">M513_03980</name>
    <name evidence="2" type="ORF">M514_03980</name>
</gene>
<organism evidence="2">
    <name type="scientific">Trichuris suis</name>
    <name type="common">pig whipworm</name>
    <dbReference type="NCBI Taxonomy" id="68888"/>
    <lineage>
        <taxon>Eukaryota</taxon>
        <taxon>Metazoa</taxon>
        <taxon>Ecdysozoa</taxon>
        <taxon>Nematoda</taxon>
        <taxon>Enoplea</taxon>
        <taxon>Dorylaimia</taxon>
        <taxon>Trichinellida</taxon>
        <taxon>Trichuridae</taxon>
        <taxon>Trichuris</taxon>
    </lineage>
</organism>